<dbReference type="InterPro" id="IPR036152">
    <property type="entry name" value="Asp/glu_Ase-like_sf"/>
</dbReference>
<dbReference type="Gene3D" id="3.40.50.1170">
    <property type="entry name" value="L-asparaginase, N-terminal domain"/>
    <property type="match status" value="1"/>
</dbReference>
<dbReference type="PROSITE" id="PS51732">
    <property type="entry name" value="ASN_GLN_ASE_3"/>
    <property type="match status" value="1"/>
</dbReference>
<proteinExistence type="predicted"/>
<dbReference type="Proteomes" id="UP000182829">
    <property type="component" value="Unassembled WGS sequence"/>
</dbReference>
<organism evidence="2 3">
    <name type="scientific">Natronobacterium gregoryi</name>
    <dbReference type="NCBI Taxonomy" id="44930"/>
    <lineage>
        <taxon>Archaea</taxon>
        <taxon>Methanobacteriati</taxon>
        <taxon>Methanobacteriota</taxon>
        <taxon>Stenosarchaea group</taxon>
        <taxon>Halobacteria</taxon>
        <taxon>Halobacteriales</taxon>
        <taxon>Natrialbaceae</taxon>
        <taxon>Natronobacterium</taxon>
    </lineage>
</organism>
<gene>
    <name evidence="2" type="ORF">SAMN05443661_10957</name>
</gene>
<dbReference type="InterPro" id="IPR020827">
    <property type="entry name" value="Asparaginase/glutaminase_AS1"/>
</dbReference>
<dbReference type="PROSITE" id="PS00144">
    <property type="entry name" value="ASN_GLN_ASE_1"/>
    <property type="match status" value="1"/>
</dbReference>
<sequence length="57" mass="5873">MPTVRILSTGGTIASTGDSGDDLVAIVPELADYASLEVAEVCQLPGFQMGETNATCR</sequence>
<name>A0A1I3M2I0_9EURY</name>
<dbReference type="InterPro" id="IPR037152">
    <property type="entry name" value="L-asparaginase_N_sf"/>
</dbReference>
<dbReference type="AlphaFoldDB" id="A0A1I3M2I0"/>
<protein>
    <submittedName>
        <fullName evidence="2">L-asparaginase</fullName>
    </submittedName>
</protein>
<accession>A0A1I3M2I0</accession>
<feature type="active site" evidence="1">
    <location>
        <position position="12"/>
    </location>
</feature>
<dbReference type="EMBL" id="FORO01000009">
    <property type="protein sequence ID" value="SFI91202.1"/>
    <property type="molecule type" value="Genomic_DNA"/>
</dbReference>
<dbReference type="SUPFAM" id="SSF53774">
    <property type="entry name" value="Glutaminase/Asparaginase"/>
    <property type="match status" value="1"/>
</dbReference>
<dbReference type="InterPro" id="IPR006034">
    <property type="entry name" value="Asparaginase/glutaminase-like"/>
</dbReference>
<evidence type="ECO:0000313" key="2">
    <source>
        <dbReference type="EMBL" id="SFI91202.1"/>
    </source>
</evidence>
<reference evidence="2 3" key="1">
    <citation type="submission" date="2016-10" db="EMBL/GenBank/DDBJ databases">
        <authorList>
            <person name="de Groot N.N."/>
        </authorList>
    </citation>
    <scope>NUCLEOTIDE SEQUENCE [LARGE SCALE GENOMIC DNA]</scope>
    <source>
        <strain evidence="2 3">SP2</strain>
    </source>
</reference>
<dbReference type="PIRSF" id="PIRSF001220">
    <property type="entry name" value="L-ASNase_gatD"/>
    <property type="match status" value="1"/>
</dbReference>
<dbReference type="PIRSF" id="PIRSF500176">
    <property type="entry name" value="L_ASNase"/>
    <property type="match status" value="1"/>
</dbReference>
<dbReference type="GO" id="GO:0006520">
    <property type="term" value="P:amino acid metabolic process"/>
    <property type="evidence" value="ECO:0007669"/>
    <property type="project" value="InterPro"/>
</dbReference>
<dbReference type="GO" id="GO:0004067">
    <property type="term" value="F:asparaginase activity"/>
    <property type="evidence" value="ECO:0007669"/>
    <property type="project" value="UniProtKB-UniRule"/>
</dbReference>
<evidence type="ECO:0000256" key="1">
    <source>
        <dbReference type="PROSITE-ProRule" id="PRU10099"/>
    </source>
</evidence>
<evidence type="ECO:0000313" key="3">
    <source>
        <dbReference type="Proteomes" id="UP000182829"/>
    </source>
</evidence>